<comment type="caution">
    <text evidence="2">The sequence shown here is derived from an EMBL/GenBank/DDBJ whole genome shotgun (WGS) entry which is preliminary data.</text>
</comment>
<keyword evidence="1" id="KW-1133">Transmembrane helix</keyword>
<proteinExistence type="predicted"/>
<reference evidence="2 3" key="1">
    <citation type="journal article" date="2021" name="Elife">
        <title>Chloroplast acquisition without the gene transfer in kleptoplastic sea slugs, Plakobranchus ocellatus.</title>
        <authorList>
            <person name="Maeda T."/>
            <person name="Takahashi S."/>
            <person name="Yoshida T."/>
            <person name="Shimamura S."/>
            <person name="Takaki Y."/>
            <person name="Nagai Y."/>
            <person name="Toyoda A."/>
            <person name="Suzuki Y."/>
            <person name="Arimoto A."/>
            <person name="Ishii H."/>
            <person name="Satoh N."/>
            <person name="Nishiyama T."/>
            <person name="Hasebe M."/>
            <person name="Maruyama T."/>
            <person name="Minagawa J."/>
            <person name="Obokata J."/>
            <person name="Shigenobu S."/>
        </authorList>
    </citation>
    <scope>NUCLEOTIDE SEQUENCE [LARGE SCALE GENOMIC DNA]</scope>
</reference>
<name>A0AAV3YCA3_9GAST</name>
<organism evidence="2 3">
    <name type="scientific">Plakobranchus ocellatus</name>
    <dbReference type="NCBI Taxonomy" id="259542"/>
    <lineage>
        <taxon>Eukaryota</taxon>
        <taxon>Metazoa</taxon>
        <taxon>Spiralia</taxon>
        <taxon>Lophotrochozoa</taxon>
        <taxon>Mollusca</taxon>
        <taxon>Gastropoda</taxon>
        <taxon>Heterobranchia</taxon>
        <taxon>Euthyneura</taxon>
        <taxon>Panpulmonata</taxon>
        <taxon>Sacoglossa</taxon>
        <taxon>Placobranchoidea</taxon>
        <taxon>Plakobranchidae</taxon>
        <taxon>Plakobranchus</taxon>
    </lineage>
</organism>
<dbReference type="AlphaFoldDB" id="A0AAV3YCA3"/>
<evidence type="ECO:0000313" key="3">
    <source>
        <dbReference type="Proteomes" id="UP000735302"/>
    </source>
</evidence>
<keyword evidence="1" id="KW-0472">Membrane</keyword>
<gene>
    <name evidence="2" type="ORF">PoB_000628300</name>
</gene>
<evidence type="ECO:0008006" key="4">
    <source>
        <dbReference type="Google" id="ProtNLM"/>
    </source>
</evidence>
<sequence>MFQLRCAVMATAYFVLSQRVYVILKNITCKSTCFTTLELILNRSHYDYEHEAFVDNFNDDRLDTVFKDIATEVSYCGMMALSGKMFIFLANLLPGLFVGVAYHKEKTLHSFLCGHAHSFN</sequence>
<keyword evidence="3" id="KW-1185">Reference proteome</keyword>
<feature type="transmembrane region" description="Helical" evidence="1">
    <location>
        <begin position="85"/>
        <end position="102"/>
    </location>
</feature>
<dbReference type="EMBL" id="BLXT01000740">
    <property type="protein sequence ID" value="GFN79777.1"/>
    <property type="molecule type" value="Genomic_DNA"/>
</dbReference>
<keyword evidence="1" id="KW-0812">Transmembrane</keyword>
<evidence type="ECO:0000313" key="2">
    <source>
        <dbReference type="EMBL" id="GFN79777.1"/>
    </source>
</evidence>
<evidence type="ECO:0000256" key="1">
    <source>
        <dbReference type="SAM" id="Phobius"/>
    </source>
</evidence>
<protein>
    <recommendedName>
        <fullName evidence="4">ABC transmembrane type-1 domain-containing protein</fullName>
    </recommendedName>
</protein>
<dbReference type="Proteomes" id="UP000735302">
    <property type="component" value="Unassembled WGS sequence"/>
</dbReference>
<accession>A0AAV3YCA3</accession>